<keyword evidence="4" id="KW-1003">Cell membrane</keyword>
<keyword evidence="12" id="KW-0902">Two-component regulatory system</keyword>
<dbReference type="InterPro" id="IPR005467">
    <property type="entry name" value="His_kinase_dom"/>
</dbReference>
<evidence type="ECO:0000256" key="6">
    <source>
        <dbReference type="ARBA" id="ARBA00022679"/>
    </source>
</evidence>
<dbReference type="eggNOG" id="COG2205">
    <property type="taxonomic scope" value="Bacteria"/>
</dbReference>
<evidence type="ECO:0000256" key="8">
    <source>
        <dbReference type="ARBA" id="ARBA00022741"/>
    </source>
</evidence>
<accession>A0A085JHY2</accession>
<evidence type="ECO:0000256" key="12">
    <source>
        <dbReference type="ARBA" id="ARBA00023012"/>
    </source>
</evidence>
<reference evidence="17 18" key="1">
    <citation type="submission" date="2014-05" db="EMBL/GenBank/DDBJ databases">
        <title>ATOL: Assembling a taxonomically balanced genome-scale reconstruction of the evolutionary history of the Enterobacteriaceae.</title>
        <authorList>
            <person name="Plunkett G.III."/>
            <person name="Neeno-Eckwall E.C."/>
            <person name="Glasner J.D."/>
            <person name="Perna N.T."/>
        </authorList>
    </citation>
    <scope>NUCLEOTIDE SEQUENCE [LARGE SCALE GENOMIC DNA]</scope>
    <source>
        <strain evidence="17 18">ATCC 33301</strain>
    </source>
</reference>
<evidence type="ECO:0000313" key="17">
    <source>
        <dbReference type="EMBL" id="KFD20078.1"/>
    </source>
</evidence>
<dbReference type="RefSeq" id="WP_029990927.1">
    <property type="nucleotide sequence ID" value="NZ_ATMJ01000036.1"/>
</dbReference>
<dbReference type="SMART" id="SM00387">
    <property type="entry name" value="HATPase_c"/>
    <property type="match status" value="1"/>
</dbReference>
<sequence>MNTDYPGRLFWKMLLLFWLVFLIISQFLWLGFSMFGNFEPPSQKEARRMLNLQLESAVSAVQAAGPEGIATLTAGWPENMKQVFRVSVSPQQPGRLLPLTHLPATGGQGGLPQALMHRPDSVPQTVSSPLYMSSGQIYRQVTGPHGVVYDLWFNLRAFRHQQSYDHSIIQRFLHIPMPMVIMFVPMGLMMSLLLAWNLTRPMRQFREGFRQVSTGDLSVRLYHKMQRRHDELSAVARDFDAMVERLDVLVKAREELLHDISHELRTPLARLQLATALARQTPENVENSLERIDNEAHKLDKMIGELLTLSRAEHDSPDADQYFDLTSLLDVVVADARFEAQIPQVKIAVSYDTRADYMVQGNAEMIRRCIENVLRNALRFSTAGQCIDIQLSSAPEWLTLFIRDQGPGVEQDKLSSIFDPFVRVKSAQSGKGYGLGLAIVRKIILAHHGSVRAQNRPQGGLEIMLRLPHWGAGGSSR</sequence>
<dbReference type="CDD" id="cd00082">
    <property type="entry name" value="HisKA"/>
    <property type="match status" value="1"/>
</dbReference>
<dbReference type="SUPFAM" id="SSF158472">
    <property type="entry name" value="HAMP domain-like"/>
    <property type="match status" value="1"/>
</dbReference>
<dbReference type="Pfam" id="PF00672">
    <property type="entry name" value="HAMP"/>
    <property type="match status" value="1"/>
</dbReference>
<dbReference type="PANTHER" id="PTHR45528:SF1">
    <property type="entry name" value="SENSOR HISTIDINE KINASE CPXA"/>
    <property type="match status" value="1"/>
</dbReference>
<feature type="transmembrane region" description="Helical" evidence="14">
    <location>
        <begin position="172"/>
        <end position="196"/>
    </location>
</feature>
<dbReference type="AlphaFoldDB" id="A0A085JHY2"/>
<dbReference type="InterPro" id="IPR003660">
    <property type="entry name" value="HAMP_dom"/>
</dbReference>
<organism evidence="17 18">
    <name type="scientific">Tatumella ptyseos ATCC 33301</name>
    <dbReference type="NCBI Taxonomy" id="1005995"/>
    <lineage>
        <taxon>Bacteria</taxon>
        <taxon>Pseudomonadati</taxon>
        <taxon>Pseudomonadota</taxon>
        <taxon>Gammaproteobacteria</taxon>
        <taxon>Enterobacterales</taxon>
        <taxon>Erwiniaceae</taxon>
        <taxon>Tatumella</taxon>
    </lineage>
</organism>
<dbReference type="CDD" id="cd06225">
    <property type="entry name" value="HAMP"/>
    <property type="match status" value="1"/>
</dbReference>
<evidence type="ECO:0000256" key="5">
    <source>
        <dbReference type="ARBA" id="ARBA00022553"/>
    </source>
</evidence>
<dbReference type="PROSITE" id="PS50109">
    <property type="entry name" value="HIS_KIN"/>
    <property type="match status" value="1"/>
</dbReference>
<evidence type="ECO:0000256" key="7">
    <source>
        <dbReference type="ARBA" id="ARBA00022692"/>
    </source>
</evidence>
<proteinExistence type="predicted"/>
<feature type="transmembrane region" description="Helical" evidence="14">
    <location>
        <begin position="15"/>
        <end position="38"/>
    </location>
</feature>
<keyword evidence="11 14" id="KW-1133">Transmembrane helix</keyword>
<evidence type="ECO:0000256" key="2">
    <source>
        <dbReference type="ARBA" id="ARBA00004651"/>
    </source>
</evidence>
<keyword evidence="13 14" id="KW-0472">Membrane</keyword>
<dbReference type="InterPro" id="IPR003594">
    <property type="entry name" value="HATPase_dom"/>
</dbReference>
<dbReference type="Gene3D" id="1.10.8.500">
    <property type="entry name" value="HAMP domain in histidine kinase"/>
    <property type="match status" value="1"/>
</dbReference>
<dbReference type="EC" id="2.7.13.3" evidence="3"/>
<dbReference type="InterPro" id="IPR036097">
    <property type="entry name" value="HisK_dim/P_sf"/>
</dbReference>
<dbReference type="PROSITE" id="PS50885">
    <property type="entry name" value="HAMP"/>
    <property type="match status" value="1"/>
</dbReference>
<dbReference type="SUPFAM" id="SSF55874">
    <property type="entry name" value="ATPase domain of HSP90 chaperone/DNA topoisomerase II/histidine kinase"/>
    <property type="match status" value="1"/>
</dbReference>
<keyword evidence="8" id="KW-0547">Nucleotide-binding</keyword>
<dbReference type="SMART" id="SM00388">
    <property type="entry name" value="HisKA"/>
    <property type="match status" value="1"/>
</dbReference>
<keyword evidence="6" id="KW-0808">Transferase</keyword>
<keyword evidence="7 14" id="KW-0812">Transmembrane</keyword>
<dbReference type="OrthoDB" id="9804645at2"/>
<protein>
    <recommendedName>
        <fullName evidence="3">histidine kinase</fullName>
        <ecNumber evidence="3">2.7.13.3</ecNumber>
    </recommendedName>
</protein>
<dbReference type="SUPFAM" id="SSF47384">
    <property type="entry name" value="Homodimeric domain of signal transducing histidine kinase"/>
    <property type="match status" value="1"/>
</dbReference>
<dbReference type="GO" id="GO:0005524">
    <property type="term" value="F:ATP binding"/>
    <property type="evidence" value="ECO:0007669"/>
    <property type="project" value="UniProtKB-KW"/>
</dbReference>
<dbReference type="Pfam" id="PF00512">
    <property type="entry name" value="HisKA"/>
    <property type="match status" value="1"/>
</dbReference>
<dbReference type="Pfam" id="PF02518">
    <property type="entry name" value="HATPase_c"/>
    <property type="match status" value="1"/>
</dbReference>
<evidence type="ECO:0000256" key="4">
    <source>
        <dbReference type="ARBA" id="ARBA00022475"/>
    </source>
</evidence>
<dbReference type="Gene3D" id="3.30.565.10">
    <property type="entry name" value="Histidine kinase-like ATPase, C-terminal domain"/>
    <property type="match status" value="1"/>
</dbReference>
<evidence type="ECO:0000256" key="13">
    <source>
        <dbReference type="ARBA" id="ARBA00023136"/>
    </source>
</evidence>
<feature type="domain" description="Histidine kinase" evidence="15">
    <location>
        <begin position="259"/>
        <end position="471"/>
    </location>
</feature>
<dbReference type="GO" id="GO:0005886">
    <property type="term" value="C:plasma membrane"/>
    <property type="evidence" value="ECO:0007669"/>
    <property type="project" value="UniProtKB-SubCell"/>
</dbReference>
<keyword evidence="5" id="KW-0597">Phosphoprotein</keyword>
<keyword evidence="9 17" id="KW-0418">Kinase</keyword>
<dbReference type="InterPro" id="IPR003661">
    <property type="entry name" value="HisK_dim/P_dom"/>
</dbReference>
<evidence type="ECO:0000256" key="10">
    <source>
        <dbReference type="ARBA" id="ARBA00022840"/>
    </source>
</evidence>
<name>A0A085JHY2_9GAMM</name>
<dbReference type="PRINTS" id="PR00344">
    <property type="entry name" value="BCTRLSENSOR"/>
</dbReference>
<keyword evidence="18" id="KW-1185">Reference proteome</keyword>
<evidence type="ECO:0000256" key="1">
    <source>
        <dbReference type="ARBA" id="ARBA00000085"/>
    </source>
</evidence>
<dbReference type="SMART" id="SM00304">
    <property type="entry name" value="HAMP"/>
    <property type="match status" value="1"/>
</dbReference>
<gene>
    <name evidence="17" type="ORF">GTPT_1527</name>
</gene>
<dbReference type="PANTHER" id="PTHR45528">
    <property type="entry name" value="SENSOR HISTIDINE KINASE CPXA"/>
    <property type="match status" value="1"/>
</dbReference>
<dbReference type="InterPro" id="IPR004358">
    <property type="entry name" value="Sig_transdc_His_kin-like_C"/>
</dbReference>
<evidence type="ECO:0000259" key="16">
    <source>
        <dbReference type="PROSITE" id="PS50885"/>
    </source>
</evidence>
<dbReference type="Gene3D" id="1.10.287.130">
    <property type="match status" value="1"/>
</dbReference>
<feature type="domain" description="HAMP" evidence="16">
    <location>
        <begin position="196"/>
        <end position="251"/>
    </location>
</feature>
<dbReference type="InterPro" id="IPR036890">
    <property type="entry name" value="HATPase_C_sf"/>
</dbReference>
<keyword evidence="10" id="KW-0067">ATP-binding</keyword>
<evidence type="ECO:0000256" key="11">
    <source>
        <dbReference type="ARBA" id="ARBA00022989"/>
    </source>
</evidence>
<evidence type="ECO:0000259" key="15">
    <source>
        <dbReference type="PROSITE" id="PS50109"/>
    </source>
</evidence>
<evidence type="ECO:0000313" key="18">
    <source>
        <dbReference type="Proteomes" id="UP000028602"/>
    </source>
</evidence>
<dbReference type="Proteomes" id="UP000028602">
    <property type="component" value="Unassembled WGS sequence"/>
</dbReference>
<dbReference type="InterPro" id="IPR050398">
    <property type="entry name" value="HssS/ArlS-like"/>
</dbReference>
<evidence type="ECO:0000256" key="9">
    <source>
        <dbReference type="ARBA" id="ARBA00022777"/>
    </source>
</evidence>
<comment type="subcellular location">
    <subcellularLocation>
        <location evidence="2">Cell membrane</location>
        <topology evidence="2">Multi-pass membrane protein</topology>
    </subcellularLocation>
</comment>
<evidence type="ECO:0000256" key="14">
    <source>
        <dbReference type="SAM" id="Phobius"/>
    </source>
</evidence>
<dbReference type="EMBL" id="JMPR01000027">
    <property type="protein sequence ID" value="KFD20078.1"/>
    <property type="molecule type" value="Genomic_DNA"/>
</dbReference>
<comment type="catalytic activity">
    <reaction evidence="1">
        <text>ATP + protein L-histidine = ADP + protein N-phospho-L-histidine.</text>
        <dbReference type="EC" id="2.7.13.3"/>
    </reaction>
</comment>
<dbReference type="GO" id="GO:0000155">
    <property type="term" value="F:phosphorelay sensor kinase activity"/>
    <property type="evidence" value="ECO:0007669"/>
    <property type="project" value="InterPro"/>
</dbReference>
<evidence type="ECO:0000256" key="3">
    <source>
        <dbReference type="ARBA" id="ARBA00012438"/>
    </source>
</evidence>
<comment type="caution">
    <text evidence="17">The sequence shown here is derived from an EMBL/GenBank/DDBJ whole genome shotgun (WGS) entry which is preliminary data.</text>
</comment>